<keyword evidence="1" id="KW-0396">Initiation factor</keyword>
<name>A0A2P2KNM8_RHIMU</name>
<dbReference type="GO" id="GO:0003743">
    <property type="term" value="F:translation initiation factor activity"/>
    <property type="evidence" value="ECO:0007669"/>
    <property type="project" value="UniProtKB-KW"/>
</dbReference>
<keyword evidence="1" id="KW-0648">Protein biosynthesis</keyword>
<dbReference type="AlphaFoldDB" id="A0A2P2KNM8"/>
<dbReference type="EMBL" id="GGEC01026852">
    <property type="protein sequence ID" value="MBX07336.1"/>
    <property type="molecule type" value="Transcribed_RNA"/>
</dbReference>
<protein>
    <submittedName>
        <fullName evidence="1">Transcription initiation factor TFIID subunit</fullName>
    </submittedName>
</protein>
<accession>A0A2P2KNM8</accession>
<proteinExistence type="predicted"/>
<sequence length="28" mass="3084">MIFNVTPLMQASLHLHQKPSLLVLAPLA</sequence>
<evidence type="ECO:0000313" key="1">
    <source>
        <dbReference type="EMBL" id="MBX07336.1"/>
    </source>
</evidence>
<reference evidence="1" key="1">
    <citation type="submission" date="2018-02" db="EMBL/GenBank/DDBJ databases">
        <title>Rhizophora mucronata_Transcriptome.</title>
        <authorList>
            <person name="Meera S.P."/>
            <person name="Sreeshan A."/>
            <person name="Augustine A."/>
        </authorList>
    </citation>
    <scope>NUCLEOTIDE SEQUENCE</scope>
    <source>
        <tissue evidence="1">Leaf</tissue>
    </source>
</reference>
<organism evidence="1">
    <name type="scientific">Rhizophora mucronata</name>
    <name type="common">Asiatic mangrove</name>
    <dbReference type="NCBI Taxonomy" id="61149"/>
    <lineage>
        <taxon>Eukaryota</taxon>
        <taxon>Viridiplantae</taxon>
        <taxon>Streptophyta</taxon>
        <taxon>Embryophyta</taxon>
        <taxon>Tracheophyta</taxon>
        <taxon>Spermatophyta</taxon>
        <taxon>Magnoliopsida</taxon>
        <taxon>eudicotyledons</taxon>
        <taxon>Gunneridae</taxon>
        <taxon>Pentapetalae</taxon>
        <taxon>rosids</taxon>
        <taxon>fabids</taxon>
        <taxon>Malpighiales</taxon>
        <taxon>Rhizophoraceae</taxon>
        <taxon>Rhizophora</taxon>
    </lineage>
</organism>